<dbReference type="Pfam" id="PF00125">
    <property type="entry name" value="Histone"/>
    <property type="match status" value="1"/>
</dbReference>
<evidence type="ECO:0000256" key="7">
    <source>
        <dbReference type="ARBA" id="ARBA00023269"/>
    </source>
</evidence>
<dbReference type="SMART" id="SM00428">
    <property type="entry name" value="H3"/>
    <property type="match status" value="1"/>
</dbReference>
<comment type="similarity">
    <text evidence="3">Belongs to the histone H3 family.</text>
</comment>
<evidence type="ECO:0000256" key="4">
    <source>
        <dbReference type="ARBA" id="ARBA00022454"/>
    </source>
</evidence>
<dbReference type="OrthoDB" id="652632at2759"/>
<sequence>MLAILTTFDYRGAPRLRPTNERSCQSKSTELLIRKLPFQRLVREIAQDFKTDLRFQSQAVLALQEAAEAYLVGLFEDTNLCAIHAKRVTIMPKDIQLARRIRGERA</sequence>
<evidence type="ECO:0000313" key="10">
    <source>
        <dbReference type="Proteomes" id="UP000075714"/>
    </source>
</evidence>
<dbReference type="InterPro" id="IPR009072">
    <property type="entry name" value="Histone-fold"/>
</dbReference>
<keyword evidence="4" id="KW-0158">Chromosome</keyword>
<proteinExistence type="inferred from homology"/>
<dbReference type="GO" id="GO:0003677">
    <property type="term" value="F:DNA binding"/>
    <property type="evidence" value="ECO:0007669"/>
    <property type="project" value="UniProtKB-KW"/>
</dbReference>
<dbReference type="EMBL" id="LSYV01000293">
    <property type="protein sequence ID" value="KXZ41752.1"/>
    <property type="molecule type" value="Genomic_DNA"/>
</dbReference>
<name>A0A150FVV2_GONPE</name>
<dbReference type="Gene3D" id="1.10.20.10">
    <property type="entry name" value="Histone, subunit A"/>
    <property type="match status" value="1"/>
</dbReference>
<protein>
    <recommendedName>
        <fullName evidence="8">Core Histone H2A/H2B/H3 domain-containing protein</fullName>
    </recommendedName>
</protein>
<dbReference type="GO" id="GO:0046982">
    <property type="term" value="F:protein heterodimerization activity"/>
    <property type="evidence" value="ECO:0007669"/>
    <property type="project" value="InterPro"/>
</dbReference>
<dbReference type="FunFam" id="1.10.20.10:FF:000044">
    <property type="entry name" value="Histone H3.3"/>
    <property type="match status" value="1"/>
</dbReference>
<dbReference type="SUPFAM" id="SSF47113">
    <property type="entry name" value="Histone-fold"/>
    <property type="match status" value="1"/>
</dbReference>
<comment type="subcellular location">
    <subcellularLocation>
        <location evidence="2">Chromosome</location>
    </subcellularLocation>
    <subcellularLocation>
        <location evidence="1">Nucleus</location>
    </subcellularLocation>
</comment>
<dbReference type="GO" id="GO:0005634">
    <property type="term" value="C:nucleus"/>
    <property type="evidence" value="ECO:0007669"/>
    <property type="project" value="UniProtKB-SubCell"/>
</dbReference>
<accession>A0A150FVV2</accession>
<dbReference type="STRING" id="33097.A0A150FVV2"/>
<dbReference type="PANTHER" id="PTHR11426">
    <property type="entry name" value="HISTONE H3"/>
    <property type="match status" value="1"/>
</dbReference>
<dbReference type="GO" id="GO:0030527">
    <property type="term" value="F:structural constituent of chromatin"/>
    <property type="evidence" value="ECO:0007669"/>
    <property type="project" value="InterPro"/>
</dbReference>
<keyword evidence="7" id="KW-0544">Nucleosome core</keyword>
<keyword evidence="5" id="KW-0238">DNA-binding</keyword>
<dbReference type="InterPro" id="IPR007125">
    <property type="entry name" value="H2A/H2B/H3"/>
</dbReference>
<reference evidence="10" key="1">
    <citation type="journal article" date="2016" name="Nat. Commun.">
        <title>The Gonium pectorale genome demonstrates co-option of cell cycle regulation during the evolution of multicellularity.</title>
        <authorList>
            <person name="Hanschen E.R."/>
            <person name="Marriage T.N."/>
            <person name="Ferris P.J."/>
            <person name="Hamaji T."/>
            <person name="Toyoda A."/>
            <person name="Fujiyama A."/>
            <person name="Neme R."/>
            <person name="Noguchi H."/>
            <person name="Minakuchi Y."/>
            <person name="Suzuki M."/>
            <person name="Kawai-Toyooka H."/>
            <person name="Smith D.R."/>
            <person name="Sparks H."/>
            <person name="Anderson J."/>
            <person name="Bakaric R."/>
            <person name="Luria V."/>
            <person name="Karger A."/>
            <person name="Kirschner M.W."/>
            <person name="Durand P.M."/>
            <person name="Michod R.E."/>
            <person name="Nozaki H."/>
            <person name="Olson B.J."/>
        </authorList>
    </citation>
    <scope>NUCLEOTIDE SEQUENCE [LARGE SCALE GENOMIC DNA]</scope>
    <source>
        <strain evidence="10">NIES-2863</strain>
    </source>
</reference>
<evidence type="ECO:0000259" key="8">
    <source>
        <dbReference type="Pfam" id="PF00125"/>
    </source>
</evidence>
<gene>
    <name evidence="9" type="ORF">GPECTOR_294g793</name>
</gene>
<dbReference type="CDD" id="cd22911">
    <property type="entry name" value="HFD_H3"/>
    <property type="match status" value="1"/>
</dbReference>
<evidence type="ECO:0000256" key="5">
    <source>
        <dbReference type="ARBA" id="ARBA00023125"/>
    </source>
</evidence>
<dbReference type="AlphaFoldDB" id="A0A150FVV2"/>
<evidence type="ECO:0000256" key="6">
    <source>
        <dbReference type="ARBA" id="ARBA00023242"/>
    </source>
</evidence>
<dbReference type="Proteomes" id="UP000075714">
    <property type="component" value="Unassembled WGS sequence"/>
</dbReference>
<dbReference type="PRINTS" id="PR00622">
    <property type="entry name" value="HISTONEH3"/>
</dbReference>
<keyword evidence="10" id="KW-1185">Reference proteome</keyword>
<feature type="domain" description="Core Histone H2A/H2B/H3" evidence="8">
    <location>
        <begin position="20"/>
        <end position="101"/>
    </location>
</feature>
<evidence type="ECO:0000256" key="3">
    <source>
        <dbReference type="ARBA" id="ARBA00010343"/>
    </source>
</evidence>
<keyword evidence="6" id="KW-0539">Nucleus</keyword>
<dbReference type="PROSITE" id="PS00959">
    <property type="entry name" value="HISTONE_H3_2"/>
    <property type="match status" value="1"/>
</dbReference>
<organism evidence="9 10">
    <name type="scientific">Gonium pectorale</name>
    <name type="common">Green alga</name>
    <dbReference type="NCBI Taxonomy" id="33097"/>
    <lineage>
        <taxon>Eukaryota</taxon>
        <taxon>Viridiplantae</taxon>
        <taxon>Chlorophyta</taxon>
        <taxon>core chlorophytes</taxon>
        <taxon>Chlorophyceae</taxon>
        <taxon>CS clade</taxon>
        <taxon>Chlamydomonadales</taxon>
        <taxon>Volvocaceae</taxon>
        <taxon>Gonium</taxon>
    </lineage>
</organism>
<dbReference type="InterPro" id="IPR000164">
    <property type="entry name" value="Histone_H3/CENP-A"/>
</dbReference>
<evidence type="ECO:0000256" key="1">
    <source>
        <dbReference type="ARBA" id="ARBA00004123"/>
    </source>
</evidence>
<evidence type="ECO:0000256" key="2">
    <source>
        <dbReference type="ARBA" id="ARBA00004286"/>
    </source>
</evidence>
<evidence type="ECO:0000313" key="9">
    <source>
        <dbReference type="EMBL" id="KXZ41752.1"/>
    </source>
</evidence>
<comment type="caution">
    <text evidence="9">The sequence shown here is derived from an EMBL/GenBank/DDBJ whole genome shotgun (WGS) entry which is preliminary data.</text>
</comment>
<dbReference type="GO" id="GO:0000786">
    <property type="term" value="C:nucleosome"/>
    <property type="evidence" value="ECO:0007669"/>
    <property type="project" value="UniProtKB-KW"/>
</dbReference>